<evidence type="ECO:0000313" key="4">
    <source>
        <dbReference type="Proteomes" id="UP000594261"/>
    </source>
</evidence>
<dbReference type="AlphaFoldDB" id="A0A7N2LWP3"/>
<dbReference type="Gramene" id="QL06p002672:mrna">
    <property type="protein sequence ID" value="QL06p002672:mrna"/>
    <property type="gene ID" value="QL06p002672"/>
</dbReference>
<protein>
    <submittedName>
        <fullName evidence="3">Uncharacterized protein</fullName>
    </submittedName>
</protein>
<keyword evidence="2" id="KW-0812">Transmembrane</keyword>
<feature type="transmembrane region" description="Helical" evidence="2">
    <location>
        <begin position="80"/>
        <end position="100"/>
    </location>
</feature>
<proteinExistence type="predicted"/>
<evidence type="ECO:0000313" key="3">
    <source>
        <dbReference type="EnsemblPlants" id="QL06p002672:mrna"/>
    </source>
</evidence>
<evidence type="ECO:0000256" key="1">
    <source>
        <dbReference type="SAM" id="MobiDB-lite"/>
    </source>
</evidence>
<dbReference type="Proteomes" id="UP000594261">
    <property type="component" value="Chromosome 6"/>
</dbReference>
<dbReference type="EnsemblPlants" id="QL06p002672:mrna">
    <property type="protein sequence ID" value="QL06p002672:mrna"/>
    <property type="gene ID" value="QL06p002672"/>
</dbReference>
<dbReference type="InParanoid" id="A0A7N2LWP3"/>
<accession>A0A7N2LWP3</accession>
<feature type="transmembrane region" description="Helical" evidence="2">
    <location>
        <begin position="48"/>
        <end position="68"/>
    </location>
</feature>
<sequence length="113" mass="12690">MAQVSKICSGAQNTQIFHSNPKTQKSKSEKPSTCSGGKGVGQVVQRRGVVWVCDWFGFWILILLWILTGFAMDFDFDFDFGWILLWILILILAGFSYGFCSTEVGGVTEIREK</sequence>
<evidence type="ECO:0000256" key="2">
    <source>
        <dbReference type="SAM" id="Phobius"/>
    </source>
</evidence>
<name>A0A7N2LWP3_QUELO</name>
<keyword evidence="2" id="KW-1133">Transmembrane helix</keyword>
<keyword evidence="4" id="KW-1185">Reference proteome</keyword>
<dbReference type="EMBL" id="LRBV02000006">
    <property type="status" value="NOT_ANNOTATED_CDS"/>
    <property type="molecule type" value="Genomic_DNA"/>
</dbReference>
<feature type="region of interest" description="Disordered" evidence="1">
    <location>
        <begin position="1"/>
        <end position="40"/>
    </location>
</feature>
<feature type="compositionally biased region" description="Polar residues" evidence="1">
    <location>
        <begin position="10"/>
        <end position="23"/>
    </location>
</feature>
<reference evidence="3" key="2">
    <citation type="submission" date="2021-01" db="UniProtKB">
        <authorList>
            <consortium name="EnsemblPlants"/>
        </authorList>
    </citation>
    <scope>IDENTIFICATION</scope>
</reference>
<keyword evidence="2" id="KW-0472">Membrane</keyword>
<organism evidence="3 4">
    <name type="scientific">Quercus lobata</name>
    <name type="common">Valley oak</name>
    <dbReference type="NCBI Taxonomy" id="97700"/>
    <lineage>
        <taxon>Eukaryota</taxon>
        <taxon>Viridiplantae</taxon>
        <taxon>Streptophyta</taxon>
        <taxon>Embryophyta</taxon>
        <taxon>Tracheophyta</taxon>
        <taxon>Spermatophyta</taxon>
        <taxon>Magnoliopsida</taxon>
        <taxon>eudicotyledons</taxon>
        <taxon>Gunneridae</taxon>
        <taxon>Pentapetalae</taxon>
        <taxon>rosids</taxon>
        <taxon>fabids</taxon>
        <taxon>Fagales</taxon>
        <taxon>Fagaceae</taxon>
        <taxon>Quercus</taxon>
    </lineage>
</organism>
<reference evidence="3 4" key="1">
    <citation type="journal article" date="2016" name="G3 (Bethesda)">
        <title>First Draft Assembly and Annotation of the Genome of a California Endemic Oak Quercus lobata Nee (Fagaceae).</title>
        <authorList>
            <person name="Sork V.L."/>
            <person name="Fitz-Gibbon S.T."/>
            <person name="Puiu D."/>
            <person name="Crepeau M."/>
            <person name="Gugger P.F."/>
            <person name="Sherman R."/>
            <person name="Stevens K."/>
            <person name="Langley C.H."/>
            <person name="Pellegrini M."/>
            <person name="Salzberg S.L."/>
        </authorList>
    </citation>
    <scope>NUCLEOTIDE SEQUENCE [LARGE SCALE GENOMIC DNA]</scope>
    <source>
        <strain evidence="3 4">cv. SW786</strain>
    </source>
</reference>